<comment type="caution">
    <text evidence="1">The sequence shown here is derived from an EMBL/GenBank/DDBJ whole genome shotgun (WGS) entry which is preliminary data.</text>
</comment>
<protein>
    <submittedName>
        <fullName evidence="1">Uncharacterized protein</fullName>
    </submittedName>
</protein>
<reference evidence="1 2" key="1">
    <citation type="submission" date="2018-04" db="EMBL/GenBank/DDBJ databases">
        <title>The genome of golden apple snail Pomacea canaliculata provides insight into stress tolerance and invasive adaptation.</title>
        <authorList>
            <person name="Liu C."/>
            <person name="Liu B."/>
            <person name="Ren Y."/>
            <person name="Zhang Y."/>
            <person name="Wang H."/>
            <person name="Li S."/>
            <person name="Jiang F."/>
            <person name="Yin L."/>
            <person name="Zhang G."/>
            <person name="Qian W."/>
            <person name="Fan W."/>
        </authorList>
    </citation>
    <scope>NUCLEOTIDE SEQUENCE [LARGE SCALE GENOMIC DNA]</scope>
    <source>
        <strain evidence="1">SZHN2017</strain>
        <tissue evidence="1">Muscle</tissue>
    </source>
</reference>
<dbReference type="EMBL" id="PZQS01000007">
    <property type="protein sequence ID" value="PVD27415.1"/>
    <property type="molecule type" value="Genomic_DNA"/>
</dbReference>
<accession>A0A2T7P1W5</accession>
<gene>
    <name evidence="1" type="ORF">C0Q70_12573</name>
</gene>
<keyword evidence="2" id="KW-1185">Reference proteome</keyword>
<evidence type="ECO:0000313" key="2">
    <source>
        <dbReference type="Proteomes" id="UP000245119"/>
    </source>
</evidence>
<dbReference type="Proteomes" id="UP000245119">
    <property type="component" value="Linkage Group LG7"/>
</dbReference>
<dbReference type="AlphaFoldDB" id="A0A2T7P1W5"/>
<name>A0A2T7P1W5_POMCA</name>
<evidence type="ECO:0000313" key="1">
    <source>
        <dbReference type="EMBL" id="PVD27415.1"/>
    </source>
</evidence>
<organism evidence="1 2">
    <name type="scientific">Pomacea canaliculata</name>
    <name type="common">Golden apple snail</name>
    <dbReference type="NCBI Taxonomy" id="400727"/>
    <lineage>
        <taxon>Eukaryota</taxon>
        <taxon>Metazoa</taxon>
        <taxon>Spiralia</taxon>
        <taxon>Lophotrochozoa</taxon>
        <taxon>Mollusca</taxon>
        <taxon>Gastropoda</taxon>
        <taxon>Caenogastropoda</taxon>
        <taxon>Architaenioglossa</taxon>
        <taxon>Ampullarioidea</taxon>
        <taxon>Ampullariidae</taxon>
        <taxon>Pomacea</taxon>
    </lineage>
</organism>
<proteinExistence type="predicted"/>
<sequence length="117" mass="13224">MCISVNNFQGLQDVLEVECSSERVETYFDVFTVSLFLLKNDKILAFVSPKSRECTTSSYFSACVVDSVNPRLSRVKTLLVDLPEGHTESFGCNVTSLNPQRRFVTTSWSLDVRKESE</sequence>